<evidence type="ECO:0000313" key="2">
    <source>
        <dbReference type="EMBL" id="MRH78219.1"/>
    </source>
</evidence>
<dbReference type="InterPro" id="IPR036390">
    <property type="entry name" value="WH_DNA-bd_sf"/>
</dbReference>
<feature type="domain" description="HTH marR-type" evidence="1">
    <location>
        <begin position="34"/>
        <end position="89"/>
    </location>
</feature>
<evidence type="ECO:0000259" key="1">
    <source>
        <dbReference type="Pfam" id="PF12802"/>
    </source>
</evidence>
<dbReference type="InterPro" id="IPR000835">
    <property type="entry name" value="HTH_MarR-typ"/>
</dbReference>
<dbReference type="EMBL" id="WJPP01000003">
    <property type="protein sequence ID" value="MRH78219.1"/>
    <property type="molecule type" value="Genomic_DNA"/>
</dbReference>
<dbReference type="PROSITE" id="PS51257">
    <property type="entry name" value="PROKAR_LIPOPROTEIN"/>
    <property type="match status" value="1"/>
</dbReference>
<dbReference type="InterPro" id="IPR036388">
    <property type="entry name" value="WH-like_DNA-bd_sf"/>
</dbReference>
<evidence type="ECO:0000313" key="3">
    <source>
        <dbReference type="Proteomes" id="UP000433788"/>
    </source>
</evidence>
<comment type="caution">
    <text evidence="2">The sequence shown here is derived from an EMBL/GenBank/DDBJ whole genome shotgun (WGS) entry which is preliminary data.</text>
</comment>
<reference evidence="2 3" key="1">
    <citation type="submission" date="2019-11" db="EMBL/GenBank/DDBJ databases">
        <authorList>
            <person name="Zhang X.Y."/>
        </authorList>
    </citation>
    <scope>NUCLEOTIDE SEQUENCE [LARGE SCALE GENOMIC DNA]</scope>
    <source>
        <strain evidence="2 3">C176</strain>
    </source>
</reference>
<name>A0A6N7QS40_9GAMM</name>
<accession>A0A6N7QS40</accession>
<dbReference type="Proteomes" id="UP000433788">
    <property type="component" value="Unassembled WGS sequence"/>
</dbReference>
<organism evidence="2 3">
    <name type="scientific">Spiribacter salilacus</name>
    <dbReference type="NCBI Taxonomy" id="2664894"/>
    <lineage>
        <taxon>Bacteria</taxon>
        <taxon>Pseudomonadati</taxon>
        <taxon>Pseudomonadota</taxon>
        <taxon>Gammaproteobacteria</taxon>
        <taxon>Chromatiales</taxon>
        <taxon>Ectothiorhodospiraceae</taxon>
        <taxon>Spiribacter</taxon>
    </lineage>
</organism>
<keyword evidence="3" id="KW-1185">Reference proteome</keyword>
<dbReference type="RefSeq" id="WP_153719285.1">
    <property type="nucleotide sequence ID" value="NZ_WJPP01000003.1"/>
</dbReference>
<dbReference type="Pfam" id="PF12802">
    <property type="entry name" value="MarR_2"/>
    <property type="match status" value="1"/>
</dbReference>
<gene>
    <name evidence="2" type="ORF">GH984_05825</name>
</gene>
<dbReference type="SUPFAM" id="SSF46785">
    <property type="entry name" value="Winged helix' DNA-binding domain"/>
    <property type="match status" value="1"/>
</dbReference>
<sequence length="125" mass="13243">MEGQRPCKSCAQLVADLRSALAPVLPNGPSLVACDILTAVALAENAGMPLTMKQLLAGLPYSATGVRYNLATLLEDGWIYKESSGSDRRLVHLRTSARLEKALGQTKANVLAVMAANQPLLAEDP</sequence>
<dbReference type="GO" id="GO:0003700">
    <property type="term" value="F:DNA-binding transcription factor activity"/>
    <property type="evidence" value="ECO:0007669"/>
    <property type="project" value="InterPro"/>
</dbReference>
<protein>
    <recommendedName>
        <fullName evidence="1">HTH marR-type domain-containing protein</fullName>
    </recommendedName>
</protein>
<dbReference type="Gene3D" id="1.10.10.10">
    <property type="entry name" value="Winged helix-like DNA-binding domain superfamily/Winged helix DNA-binding domain"/>
    <property type="match status" value="1"/>
</dbReference>
<proteinExistence type="predicted"/>
<dbReference type="AlphaFoldDB" id="A0A6N7QS40"/>